<comment type="similarity">
    <text evidence="3">Belongs to the transketolase family.</text>
</comment>
<dbReference type="AlphaFoldDB" id="A0A0H3PGL2"/>
<evidence type="ECO:0000256" key="1">
    <source>
        <dbReference type="ARBA" id="ARBA00001946"/>
    </source>
</evidence>
<dbReference type="GO" id="GO:0006098">
    <property type="term" value="P:pentose-phosphate shunt"/>
    <property type="evidence" value="ECO:0007669"/>
    <property type="project" value="TreeGrafter"/>
</dbReference>
<evidence type="ECO:0000256" key="5">
    <source>
        <dbReference type="ARBA" id="ARBA00022679"/>
    </source>
</evidence>
<comment type="caution">
    <text evidence="10">The sequence shown here is derived from an EMBL/GenBank/DDBJ whole genome shotgun (WGS) entry which is preliminary data.</text>
</comment>
<reference evidence="10 11" key="1">
    <citation type="journal article" date="2007" name="Genome Biol.">
        <title>Characterization and modeling of the Haemophilus influenzae core and supragenomes based on the complete genomic sequences of Rd and 12 clinical nontypeable strains.</title>
        <authorList>
            <person name="Hogg J.S."/>
            <person name="Hu F.Z."/>
            <person name="Janto B."/>
            <person name="Boissy R."/>
            <person name="Hayes J."/>
            <person name="Keefe R."/>
            <person name="Post J.C."/>
            <person name="Ehrlich G.D."/>
        </authorList>
    </citation>
    <scope>NUCLEOTIDE SEQUENCE [LARGE SCALE GENOMIC DNA]</scope>
    <source>
        <strain evidence="11">NTHi 3655</strain>
    </source>
</reference>
<dbReference type="Gene3D" id="3.40.50.970">
    <property type="match status" value="1"/>
</dbReference>
<comment type="cofactor">
    <cofactor evidence="1">
        <name>Mg(2+)</name>
        <dbReference type="ChEBI" id="CHEBI:18420"/>
    </cofactor>
</comment>
<dbReference type="PROSITE" id="PS00801">
    <property type="entry name" value="TRANSKETOLASE_1"/>
    <property type="match status" value="1"/>
</dbReference>
<evidence type="ECO:0000256" key="8">
    <source>
        <dbReference type="ARBA" id="ARBA00023052"/>
    </source>
</evidence>
<dbReference type="Pfam" id="PF00456">
    <property type="entry name" value="Transketolase_N"/>
    <property type="match status" value="1"/>
</dbReference>
<dbReference type="GO" id="GO:0005829">
    <property type="term" value="C:cytosol"/>
    <property type="evidence" value="ECO:0007669"/>
    <property type="project" value="TreeGrafter"/>
</dbReference>
<keyword evidence="8" id="KW-0786">Thiamine pyrophosphate</keyword>
<organism evidence="10 11">
    <name type="scientific">Haemophilus influenzae (strain NTHi 3655)</name>
    <dbReference type="NCBI Taxonomy" id="375177"/>
    <lineage>
        <taxon>Bacteria</taxon>
        <taxon>Pseudomonadati</taxon>
        <taxon>Pseudomonadota</taxon>
        <taxon>Gammaproteobacteria</taxon>
        <taxon>Pasteurellales</taxon>
        <taxon>Pasteurellaceae</taxon>
        <taxon>Haemophilus</taxon>
    </lineage>
</organism>
<keyword evidence="7" id="KW-0460">Magnesium</keyword>
<evidence type="ECO:0000256" key="2">
    <source>
        <dbReference type="ARBA" id="ARBA00001964"/>
    </source>
</evidence>
<dbReference type="InterPro" id="IPR029061">
    <property type="entry name" value="THDP-binding"/>
</dbReference>
<proteinExistence type="inferred from homology"/>
<dbReference type="FunFam" id="3.40.50.970:FF:000004">
    <property type="entry name" value="Transketolase"/>
    <property type="match status" value="1"/>
</dbReference>
<dbReference type="EMBL" id="AAZF01000001">
    <property type="protein sequence ID" value="EDJ93835.1"/>
    <property type="molecule type" value="Genomic_DNA"/>
</dbReference>
<dbReference type="GO" id="GO:0004802">
    <property type="term" value="F:transketolase activity"/>
    <property type="evidence" value="ECO:0007669"/>
    <property type="project" value="UniProtKB-EC"/>
</dbReference>
<dbReference type="PANTHER" id="PTHR43522">
    <property type="entry name" value="TRANSKETOLASE"/>
    <property type="match status" value="1"/>
</dbReference>
<keyword evidence="6" id="KW-0479">Metal-binding</keyword>
<evidence type="ECO:0000259" key="9">
    <source>
        <dbReference type="Pfam" id="PF00456"/>
    </source>
</evidence>
<dbReference type="GO" id="GO:0046872">
    <property type="term" value="F:metal ion binding"/>
    <property type="evidence" value="ECO:0007669"/>
    <property type="project" value="UniProtKB-KW"/>
</dbReference>
<keyword evidence="5 10" id="KW-0808">Transferase</keyword>
<evidence type="ECO:0000313" key="10">
    <source>
        <dbReference type="EMBL" id="EDJ93835.1"/>
    </source>
</evidence>
<dbReference type="SUPFAM" id="SSF52518">
    <property type="entry name" value="Thiamin diphosphate-binding fold (THDP-binding)"/>
    <property type="match status" value="1"/>
</dbReference>
<dbReference type="InterPro" id="IPR049557">
    <property type="entry name" value="Transketolase_CS"/>
</dbReference>
<evidence type="ECO:0000256" key="7">
    <source>
        <dbReference type="ARBA" id="ARBA00022842"/>
    </source>
</evidence>
<dbReference type="InterPro" id="IPR033247">
    <property type="entry name" value="Transketolase_fam"/>
</dbReference>
<feature type="domain" description="Transketolase N-terminal" evidence="9">
    <location>
        <begin position="4"/>
        <end position="236"/>
    </location>
</feature>
<name>A0A0H3PGL2_HAEI3</name>
<dbReference type="PANTHER" id="PTHR43522:SF2">
    <property type="entry name" value="TRANSKETOLASE 1-RELATED"/>
    <property type="match status" value="1"/>
</dbReference>
<protein>
    <recommendedName>
        <fullName evidence="4">transketolase</fullName>
        <ecNumber evidence="4">2.2.1.1</ecNumber>
    </recommendedName>
</protein>
<sequence length="239" mass="26253">MATRRQLANAIRVLAMDSVQKAKSGHPGAPMGMADIAEVLWRDFLKHNPTNPKWADRDRFVLSNGHGSMLIYSLLHLTGYDLSIEDLKQFRQLHSKTPGHPEYGYAPGVETTTGPLGQGITNAVGMAIAEKTLAGQFNREGHEIVDHHTYVFLGDGCLMEGISHEACSLAGTLGLGKLIAFYDDNNISIDGHVDGWFSDDTAERFEAYGWQVIRNVNGHNAEQIRAAAVLAQAEKENQR</sequence>
<dbReference type="CDD" id="cd02012">
    <property type="entry name" value="TPP_TK"/>
    <property type="match status" value="1"/>
</dbReference>
<accession>A0A0H3PGL2</accession>
<evidence type="ECO:0000256" key="4">
    <source>
        <dbReference type="ARBA" id="ARBA00013152"/>
    </source>
</evidence>
<gene>
    <name evidence="10" type="ORF">CGSHi3655_08084</name>
</gene>
<evidence type="ECO:0000313" key="11">
    <source>
        <dbReference type="Proteomes" id="UP000003185"/>
    </source>
</evidence>
<evidence type="ECO:0000256" key="3">
    <source>
        <dbReference type="ARBA" id="ARBA00007131"/>
    </source>
</evidence>
<dbReference type="InterPro" id="IPR005474">
    <property type="entry name" value="Transketolase_N"/>
</dbReference>
<dbReference type="Proteomes" id="UP000003185">
    <property type="component" value="Unassembled WGS sequence"/>
</dbReference>
<dbReference type="EC" id="2.2.1.1" evidence="4"/>
<comment type="cofactor">
    <cofactor evidence="2">
        <name>thiamine diphosphate</name>
        <dbReference type="ChEBI" id="CHEBI:58937"/>
    </cofactor>
</comment>
<evidence type="ECO:0000256" key="6">
    <source>
        <dbReference type="ARBA" id="ARBA00022723"/>
    </source>
</evidence>